<comment type="catalytic activity">
    <reaction evidence="13">
        <text>L-threonyl-[protein] + ATP = O-phospho-L-threonyl-[protein] + ADP + H(+)</text>
        <dbReference type="Rhea" id="RHEA:46608"/>
        <dbReference type="Rhea" id="RHEA-COMP:11060"/>
        <dbReference type="Rhea" id="RHEA-COMP:11605"/>
        <dbReference type="ChEBI" id="CHEBI:15378"/>
        <dbReference type="ChEBI" id="CHEBI:30013"/>
        <dbReference type="ChEBI" id="CHEBI:30616"/>
        <dbReference type="ChEBI" id="CHEBI:61977"/>
        <dbReference type="ChEBI" id="CHEBI:456216"/>
        <dbReference type="EC" id="2.7.11.1"/>
    </reaction>
</comment>
<feature type="region of interest" description="Disordered" evidence="15">
    <location>
        <begin position="1053"/>
        <end position="1103"/>
    </location>
</feature>
<dbReference type="SUPFAM" id="SSF56112">
    <property type="entry name" value="Protein kinase-like (PK-like)"/>
    <property type="match status" value="1"/>
</dbReference>
<comment type="cofactor">
    <cofactor evidence="1">
        <name>Mn(2+)</name>
        <dbReference type="ChEBI" id="CHEBI:29035"/>
    </cofactor>
</comment>
<evidence type="ECO:0000256" key="13">
    <source>
        <dbReference type="ARBA" id="ARBA00047899"/>
    </source>
</evidence>
<feature type="compositionally biased region" description="Polar residues" evidence="15">
    <location>
        <begin position="1017"/>
        <end position="1037"/>
    </location>
</feature>
<evidence type="ECO:0000256" key="15">
    <source>
        <dbReference type="SAM" id="MobiDB-lite"/>
    </source>
</evidence>
<dbReference type="GO" id="GO:0005524">
    <property type="term" value="F:ATP binding"/>
    <property type="evidence" value="ECO:0007669"/>
    <property type="project" value="UniProtKB-KW"/>
</dbReference>
<evidence type="ECO:0000256" key="9">
    <source>
        <dbReference type="ARBA" id="ARBA00022777"/>
    </source>
</evidence>
<dbReference type="STRING" id="60517.A0A158RAC6"/>
<evidence type="ECO:0000256" key="6">
    <source>
        <dbReference type="ARBA" id="ARBA00022679"/>
    </source>
</evidence>
<dbReference type="Proteomes" id="UP000282613">
    <property type="component" value="Unassembled WGS sequence"/>
</dbReference>
<keyword evidence="5" id="KW-0723">Serine/threonine-protein kinase</keyword>
<evidence type="ECO:0000256" key="5">
    <source>
        <dbReference type="ARBA" id="ARBA00022527"/>
    </source>
</evidence>
<feature type="region of interest" description="Disordered" evidence="15">
    <location>
        <begin position="1011"/>
        <end position="1037"/>
    </location>
</feature>
<comment type="cofactor">
    <cofactor evidence="2">
        <name>Mg(2+)</name>
        <dbReference type="ChEBI" id="CHEBI:18420"/>
    </cofactor>
</comment>
<keyword evidence="7" id="KW-0479">Metal-binding</keyword>
<evidence type="ECO:0000313" key="18">
    <source>
        <dbReference type="Proteomes" id="UP000282613"/>
    </source>
</evidence>
<comment type="similarity">
    <text evidence="3">Belongs to the protein kinase superfamily. CAMK Ser/Thr protein kinase family. LKB1 subfamily.</text>
</comment>
<dbReference type="InterPro" id="IPR011009">
    <property type="entry name" value="Kinase-like_dom_sf"/>
</dbReference>
<evidence type="ECO:0000256" key="11">
    <source>
        <dbReference type="ARBA" id="ARBA00022842"/>
    </source>
</evidence>
<keyword evidence="12" id="KW-0464">Manganese</keyword>
<evidence type="ECO:0000313" key="17">
    <source>
        <dbReference type="EMBL" id="VDK41472.1"/>
    </source>
</evidence>
<keyword evidence="9" id="KW-0418">Kinase</keyword>
<evidence type="ECO:0000256" key="2">
    <source>
        <dbReference type="ARBA" id="ARBA00001946"/>
    </source>
</evidence>
<dbReference type="OrthoDB" id="68483at2759"/>
<dbReference type="Gene3D" id="1.10.510.10">
    <property type="entry name" value="Transferase(Phosphotransferase) domain 1"/>
    <property type="match status" value="1"/>
</dbReference>
<evidence type="ECO:0000259" key="16">
    <source>
        <dbReference type="PROSITE" id="PS50011"/>
    </source>
</evidence>
<feature type="region of interest" description="Disordered" evidence="15">
    <location>
        <begin position="712"/>
        <end position="733"/>
    </location>
</feature>
<comment type="catalytic activity">
    <reaction evidence="14">
        <text>L-seryl-[protein] + ATP = O-phospho-L-seryl-[protein] + ADP + H(+)</text>
        <dbReference type="Rhea" id="RHEA:17989"/>
        <dbReference type="Rhea" id="RHEA-COMP:9863"/>
        <dbReference type="Rhea" id="RHEA-COMP:11604"/>
        <dbReference type="ChEBI" id="CHEBI:15378"/>
        <dbReference type="ChEBI" id="CHEBI:29999"/>
        <dbReference type="ChEBI" id="CHEBI:30616"/>
        <dbReference type="ChEBI" id="CHEBI:83421"/>
        <dbReference type="ChEBI" id="CHEBI:456216"/>
        <dbReference type="EC" id="2.7.11.1"/>
    </reaction>
</comment>
<gene>
    <name evidence="17" type="ORF">TASK_LOCUS8997</name>
</gene>
<keyword evidence="6" id="KW-0808">Transferase</keyword>
<evidence type="ECO:0000256" key="10">
    <source>
        <dbReference type="ARBA" id="ARBA00022840"/>
    </source>
</evidence>
<dbReference type="AlphaFoldDB" id="A0A158RAC6"/>
<dbReference type="GO" id="GO:0035556">
    <property type="term" value="P:intracellular signal transduction"/>
    <property type="evidence" value="ECO:0007669"/>
    <property type="project" value="TreeGrafter"/>
</dbReference>
<dbReference type="Gene3D" id="3.30.200.20">
    <property type="entry name" value="Phosphorylase Kinase, domain 1"/>
    <property type="match status" value="1"/>
</dbReference>
<feature type="compositionally biased region" description="Low complexity" evidence="15">
    <location>
        <begin position="888"/>
        <end position="901"/>
    </location>
</feature>
<dbReference type="EMBL" id="UYRS01018954">
    <property type="protein sequence ID" value="VDK41472.1"/>
    <property type="molecule type" value="Genomic_DNA"/>
</dbReference>
<dbReference type="GO" id="GO:0005737">
    <property type="term" value="C:cytoplasm"/>
    <property type="evidence" value="ECO:0007669"/>
    <property type="project" value="TreeGrafter"/>
</dbReference>
<evidence type="ECO:0000256" key="8">
    <source>
        <dbReference type="ARBA" id="ARBA00022741"/>
    </source>
</evidence>
<dbReference type="EC" id="2.7.11.1" evidence="4"/>
<dbReference type="InterPro" id="IPR008271">
    <property type="entry name" value="Ser/Thr_kinase_AS"/>
</dbReference>
<dbReference type="PANTHER" id="PTHR24346:SF94">
    <property type="entry name" value="NON-SPECIFIC SERINE_THREONINE PROTEIN KINASE"/>
    <property type="match status" value="1"/>
</dbReference>
<feature type="compositionally biased region" description="Basic residues" evidence="15">
    <location>
        <begin position="1084"/>
        <end position="1093"/>
    </location>
</feature>
<name>A0A158RAC6_TAEAS</name>
<dbReference type="WBParaSite" id="TASK_0000899601-mRNA-1">
    <property type="protein sequence ID" value="TASK_0000899601-mRNA-1"/>
    <property type="gene ID" value="TASK_0000899601"/>
</dbReference>
<dbReference type="GO" id="GO:0004674">
    <property type="term" value="F:protein serine/threonine kinase activity"/>
    <property type="evidence" value="ECO:0007669"/>
    <property type="project" value="UniProtKB-KW"/>
</dbReference>
<evidence type="ECO:0000256" key="1">
    <source>
        <dbReference type="ARBA" id="ARBA00001936"/>
    </source>
</evidence>
<dbReference type="GO" id="GO:0046872">
    <property type="term" value="F:metal ion binding"/>
    <property type="evidence" value="ECO:0007669"/>
    <property type="project" value="UniProtKB-KW"/>
</dbReference>
<keyword evidence="11" id="KW-0460">Magnesium</keyword>
<keyword evidence="18" id="KW-1185">Reference proteome</keyword>
<evidence type="ECO:0000313" key="19">
    <source>
        <dbReference type="WBParaSite" id="TASK_0000899601-mRNA-1"/>
    </source>
</evidence>
<keyword evidence="10" id="KW-0067">ATP-binding</keyword>
<evidence type="ECO:0000256" key="12">
    <source>
        <dbReference type="ARBA" id="ARBA00023211"/>
    </source>
</evidence>
<dbReference type="InterPro" id="IPR000719">
    <property type="entry name" value="Prot_kinase_dom"/>
</dbReference>
<dbReference type="SMART" id="SM00220">
    <property type="entry name" value="S_TKc"/>
    <property type="match status" value="1"/>
</dbReference>
<reference evidence="17 18" key="2">
    <citation type="submission" date="2018-11" db="EMBL/GenBank/DDBJ databases">
        <authorList>
            <consortium name="Pathogen Informatics"/>
        </authorList>
    </citation>
    <scope>NUCLEOTIDE SEQUENCE [LARGE SCALE GENOMIC DNA]</scope>
</reference>
<dbReference type="PANTHER" id="PTHR24346">
    <property type="entry name" value="MAP/MICROTUBULE AFFINITY-REGULATING KINASE"/>
    <property type="match status" value="1"/>
</dbReference>
<reference evidence="19" key="1">
    <citation type="submission" date="2016-04" db="UniProtKB">
        <authorList>
            <consortium name="WormBaseParasite"/>
        </authorList>
    </citation>
    <scope>IDENTIFICATION</scope>
</reference>
<organism evidence="19">
    <name type="scientific">Taenia asiatica</name>
    <name type="common">Asian tapeworm</name>
    <dbReference type="NCBI Taxonomy" id="60517"/>
    <lineage>
        <taxon>Eukaryota</taxon>
        <taxon>Metazoa</taxon>
        <taxon>Spiralia</taxon>
        <taxon>Lophotrochozoa</taxon>
        <taxon>Platyhelminthes</taxon>
        <taxon>Cestoda</taxon>
        <taxon>Eucestoda</taxon>
        <taxon>Cyclophyllidea</taxon>
        <taxon>Taeniidae</taxon>
        <taxon>Taenia</taxon>
    </lineage>
</organism>
<accession>A0A158RAC6</accession>
<keyword evidence="8" id="KW-0547">Nucleotide-binding</keyword>
<evidence type="ECO:0000256" key="7">
    <source>
        <dbReference type="ARBA" id="ARBA00022723"/>
    </source>
</evidence>
<dbReference type="Pfam" id="PF00069">
    <property type="entry name" value="Pkinase"/>
    <property type="match status" value="1"/>
</dbReference>
<dbReference type="PROSITE" id="PS00108">
    <property type="entry name" value="PROTEIN_KINASE_ST"/>
    <property type="match status" value="1"/>
</dbReference>
<protein>
    <recommendedName>
        <fullName evidence="4">non-specific serine/threonine protein kinase</fullName>
        <ecNumber evidence="4">2.7.11.1</ecNumber>
    </recommendedName>
</protein>
<feature type="compositionally biased region" description="Low complexity" evidence="15">
    <location>
        <begin position="713"/>
        <end position="725"/>
    </location>
</feature>
<feature type="region of interest" description="Disordered" evidence="15">
    <location>
        <begin position="884"/>
        <end position="910"/>
    </location>
</feature>
<dbReference type="PROSITE" id="PS50011">
    <property type="entry name" value="PROTEIN_KINASE_DOM"/>
    <property type="match status" value="1"/>
</dbReference>
<evidence type="ECO:0000256" key="3">
    <source>
        <dbReference type="ARBA" id="ARBA00009985"/>
    </source>
</evidence>
<proteinExistence type="inferred from homology"/>
<feature type="compositionally biased region" description="Polar residues" evidence="15">
    <location>
        <begin position="1058"/>
        <end position="1081"/>
    </location>
</feature>
<sequence length="1103" mass="118962">MSSDLNSAAGIGVRFTVTNSEDEDANCSSEVPNRGGASARGRAFANFFEEFEKESDGMSQASQVSKGWQQAMRDSFDQDSNRVAYDPVEFYNQHNFTDSYLHDADPDLVYMDRYGGLSQSVVPQSFYSESASGLGNGSSVGPAPFSSGFSLSCRGGARQMYRKPPKILAGRYLLGGTIGRGSYGKVRPLISSSHLSLAVLNASGLVQAVGWTAGTWLPSKDPVKDCLDLLTLRRCAVKIVSKLGVRKIPGGWSQALTEACLLRFLMPHRHIVSVATVLRLTEPDRVALVMEHCLGSVHDLQAAGVHSITSLAPPAVVAAGAAAKMDPGEGFHRIATLPTIDGEVDDTAPEDQAVMLLRKQSAFNSPHLALLAGVGGGAGGGSGRGGGGGVDITEMGYQQFRRLPEAQAHAYFIQVIDGLAYLHANGIIHRDIKPANLLITPAPGSGLTLPSSLSHEYRDDGDTYQPGLVPFTGEEVLRLSRGYLIKLADFGVSVSIPAFAPNDEVGAGQITPAVQPPEVAKGAQTSFYGPKLDVYSAGVSLFFMLTGRVPFSSPNVLQIFEAIAEGFYVIPGHVSAAAAHLIRGMMCKNPQKRLSLENVARHEWVCDTKHLLPPPSLSTAAKACAAHWHSVIATSSVPNTTTTAATTTSSSPSVPFNPMPRGFACWLDPLLYLRRPTPQFEAPHIDETGARIFSLPEIDSMRALGHIVDAETSSSVPHPLPSSSPDAHSPTRFSVKSFEGEESGEVMAAAEAGMHHPQSPPVALEERRITPLSVIKHLRNFHNWPPLPSQTETGVTDEVQPFSFSFHDAGEFGTPLEESLSRLGIMDYGVAAVPISSQPQLLLAEEPSPADLQPFVRPPDIFPPCDNACRPTVAAPRVYYHSQPIFPTSSSMETQRQQQQPPTSPQDIPVDESYRYTLSSGALTSEQLSSLARHMEEEQQRRLQLQQQMTNSASLYHFSSGEPEPEPGIHAAEACTSQEEDKPRHRRAPTARLTRWFSDSMSLIRNRFRRLTGGSGSKSNTTMECSLTQAPPHSTATHSLRSNITVAEREDVAPTVQHRVSTLPPSTGMTVSGPTANSASSAVLRRHRHRRRAPLPMDPTTKN</sequence>
<feature type="domain" description="Protein kinase" evidence="16">
    <location>
        <begin position="172"/>
        <end position="605"/>
    </location>
</feature>
<evidence type="ECO:0000256" key="14">
    <source>
        <dbReference type="ARBA" id="ARBA00048679"/>
    </source>
</evidence>
<evidence type="ECO:0000256" key="4">
    <source>
        <dbReference type="ARBA" id="ARBA00012513"/>
    </source>
</evidence>